<evidence type="ECO:0008006" key="4">
    <source>
        <dbReference type="Google" id="ProtNLM"/>
    </source>
</evidence>
<name>A0A0R1QLA7_9LACO</name>
<comment type="caution">
    <text evidence="2">The sequence shown here is derived from an EMBL/GenBank/DDBJ whole genome shotgun (WGS) entry which is preliminary data.</text>
</comment>
<feature type="transmembrane region" description="Helical" evidence="1">
    <location>
        <begin position="30"/>
        <end position="49"/>
    </location>
</feature>
<evidence type="ECO:0000313" key="3">
    <source>
        <dbReference type="Proteomes" id="UP000050872"/>
    </source>
</evidence>
<dbReference type="PATRIC" id="fig|1423770.3.peg.1350"/>
<sequence length="79" mass="8672">MLELIGSILAVIVIAVQSFAGYRHNKYLGMILPILFVGSVIYLIAVGRYNLSFSNVLMPIVVVLVLIGVYLFAGRTTKK</sequence>
<dbReference type="STRING" id="1423770.FD29_GL001314"/>
<protein>
    <recommendedName>
        <fullName evidence="4">Integral membrane protein</fullName>
    </recommendedName>
</protein>
<proteinExistence type="predicted"/>
<keyword evidence="1" id="KW-0812">Transmembrane</keyword>
<dbReference type="EMBL" id="AZEZ01000095">
    <property type="protein sequence ID" value="KRL43002.1"/>
    <property type="molecule type" value="Genomic_DNA"/>
</dbReference>
<accession>A0A0R1QLA7</accession>
<evidence type="ECO:0000256" key="1">
    <source>
        <dbReference type="SAM" id="Phobius"/>
    </source>
</evidence>
<keyword evidence="3" id="KW-1185">Reference proteome</keyword>
<reference evidence="2 3" key="1">
    <citation type="journal article" date="2015" name="Genome Announc.">
        <title>Expanding the biotechnology potential of lactobacilli through comparative genomics of 213 strains and associated genera.</title>
        <authorList>
            <person name="Sun Z."/>
            <person name="Harris H.M."/>
            <person name="McCann A."/>
            <person name="Guo C."/>
            <person name="Argimon S."/>
            <person name="Zhang W."/>
            <person name="Yang X."/>
            <person name="Jeffery I.B."/>
            <person name="Cooney J.C."/>
            <person name="Kagawa T.F."/>
            <person name="Liu W."/>
            <person name="Song Y."/>
            <person name="Salvetti E."/>
            <person name="Wrobel A."/>
            <person name="Rasinkangas P."/>
            <person name="Parkhill J."/>
            <person name="Rea M.C."/>
            <person name="O'Sullivan O."/>
            <person name="Ritari J."/>
            <person name="Douillard F.P."/>
            <person name="Paul Ross R."/>
            <person name="Yang R."/>
            <person name="Briner A.E."/>
            <person name="Felis G.E."/>
            <person name="de Vos W.M."/>
            <person name="Barrangou R."/>
            <person name="Klaenhammer T.R."/>
            <person name="Caufield P.W."/>
            <person name="Cui Y."/>
            <person name="Zhang H."/>
            <person name="O'Toole P.W."/>
        </authorList>
    </citation>
    <scope>NUCLEOTIDE SEQUENCE [LARGE SCALE GENOMIC DNA]</scope>
    <source>
        <strain evidence="2 3">DSM 14500</strain>
    </source>
</reference>
<dbReference type="AlphaFoldDB" id="A0A0R1QLA7"/>
<dbReference type="OrthoDB" id="2194927at2"/>
<feature type="transmembrane region" description="Helical" evidence="1">
    <location>
        <begin position="56"/>
        <end position="73"/>
    </location>
</feature>
<dbReference type="Proteomes" id="UP000050872">
    <property type="component" value="Unassembled WGS sequence"/>
</dbReference>
<dbReference type="RefSeq" id="WP_057888681.1">
    <property type="nucleotide sequence ID" value="NZ_AZEZ01000095.1"/>
</dbReference>
<organism evidence="2 3">
    <name type="scientific">Companilactobacillus mindensis DSM 14500</name>
    <dbReference type="NCBI Taxonomy" id="1423770"/>
    <lineage>
        <taxon>Bacteria</taxon>
        <taxon>Bacillati</taxon>
        <taxon>Bacillota</taxon>
        <taxon>Bacilli</taxon>
        <taxon>Lactobacillales</taxon>
        <taxon>Lactobacillaceae</taxon>
        <taxon>Companilactobacillus</taxon>
    </lineage>
</organism>
<gene>
    <name evidence="2" type="ORF">FD29_GL001314</name>
</gene>
<evidence type="ECO:0000313" key="2">
    <source>
        <dbReference type="EMBL" id="KRL43002.1"/>
    </source>
</evidence>
<keyword evidence="1" id="KW-1133">Transmembrane helix</keyword>
<keyword evidence="1" id="KW-0472">Membrane</keyword>